<gene>
    <name evidence="3" type="ordered locus">Desaci_0188</name>
</gene>
<keyword evidence="2" id="KW-0732">Signal</keyword>
<evidence type="ECO:0000313" key="4">
    <source>
        <dbReference type="Proteomes" id="UP000002892"/>
    </source>
</evidence>
<accession>I4D0E1</accession>
<reference evidence="3 4" key="1">
    <citation type="journal article" date="2012" name="J. Bacteriol.">
        <title>Complete genome sequences of Desulfosporosinus orientis DSM765T, Desulfosporosinus youngiae DSM17734T, Desulfosporosinus meridiei DSM13257T, and Desulfosporosinus acidiphilus DSM22704T.</title>
        <authorList>
            <person name="Pester M."/>
            <person name="Brambilla E."/>
            <person name="Alazard D."/>
            <person name="Rattei T."/>
            <person name="Weinmaier T."/>
            <person name="Han J."/>
            <person name="Lucas S."/>
            <person name="Lapidus A."/>
            <person name="Cheng J.F."/>
            <person name="Goodwin L."/>
            <person name="Pitluck S."/>
            <person name="Peters L."/>
            <person name="Ovchinnikova G."/>
            <person name="Teshima H."/>
            <person name="Detter J.C."/>
            <person name="Han C.S."/>
            <person name="Tapia R."/>
            <person name="Land M.L."/>
            <person name="Hauser L."/>
            <person name="Kyrpides N.C."/>
            <person name="Ivanova N.N."/>
            <person name="Pagani I."/>
            <person name="Huntmann M."/>
            <person name="Wei C.L."/>
            <person name="Davenport K.W."/>
            <person name="Daligault H."/>
            <person name="Chain P.S."/>
            <person name="Chen A."/>
            <person name="Mavromatis K."/>
            <person name="Markowitz V."/>
            <person name="Szeto E."/>
            <person name="Mikhailova N."/>
            <person name="Pati A."/>
            <person name="Wagner M."/>
            <person name="Woyke T."/>
            <person name="Ollivier B."/>
            <person name="Klenk H.P."/>
            <person name="Spring S."/>
            <person name="Loy A."/>
        </authorList>
    </citation>
    <scope>NUCLEOTIDE SEQUENCE [LARGE SCALE GENOMIC DNA]</scope>
    <source>
        <strain evidence="4">DSM 22704 / JCM 16185 / SJ4</strain>
    </source>
</reference>
<sequence>MFSKFNKTSAKWSLAVLALTLVIGCSSLSNPSNQNDLVSNNNSQPSNSNAHQSQPNNTASSESNVPTGQSSSNVQRSIETPRGLIWNPRPAMNNNNSPVPPLVTPFSLYLSPSNSKQLQTSSAETILTLPLTEYTSAGQFNVYLNNYFFSDNWIIYSIFLMNPGMVQPYSNQLRAVNIDSKKDILLTNFYDAGGDFFSIAVKNDWILYSQKTPGPGVSYVNQIAMFNLNNGQKMSVDQNDLKVIPEKNVVNYSKNGQTLTFQLQLGSTTTAFE</sequence>
<feature type="signal peptide" evidence="2">
    <location>
        <begin position="1"/>
        <end position="34"/>
    </location>
</feature>
<name>I4D0E1_DESAJ</name>
<dbReference type="eggNOG" id="ENOG5033GBN">
    <property type="taxonomic scope" value="Bacteria"/>
</dbReference>
<evidence type="ECO:0008006" key="5">
    <source>
        <dbReference type="Google" id="ProtNLM"/>
    </source>
</evidence>
<dbReference type="Proteomes" id="UP000002892">
    <property type="component" value="Chromosome"/>
</dbReference>
<dbReference type="AlphaFoldDB" id="I4D0E1"/>
<protein>
    <recommendedName>
        <fullName evidence="5">Lipoprotein</fullName>
    </recommendedName>
</protein>
<dbReference type="RefSeq" id="WP_014825280.1">
    <property type="nucleotide sequence ID" value="NC_018068.1"/>
</dbReference>
<organism evidence="3 4">
    <name type="scientific">Desulfosporosinus acidiphilus (strain DSM 22704 / JCM 16185 / SJ4)</name>
    <dbReference type="NCBI Taxonomy" id="646529"/>
    <lineage>
        <taxon>Bacteria</taxon>
        <taxon>Bacillati</taxon>
        <taxon>Bacillota</taxon>
        <taxon>Clostridia</taxon>
        <taxon>Eubacteriales</taxon>
        <taxon>Desulfitobacteriaceae</taxon>
        <taxon>Desulfosporosinus</taxon>
    </lineage>
</organism>
<feature type="compositionally biased region" description="Polar residues" evidence="1">
    <location>
        <begin position="58"/>
        <end position="77"/>
    </location>
</feature>
<feature type="compositionally biased region" description="Low complexity" evidence="1">
    <location>
        <begin position="39"/>
        <end position="57"/>
    </location>
</feature>
<dbReference type="KEGG" id="dai:Desaci_0188"/>
<feature type="region of interest" description="Disordered" evidence="1">
    <location>
        <begin position="34"/>
        <end position="77"/>
    </location>
</feature>
<feature type="chain" id="PRO_5003687712" description="Lipoprotein" evidence="2">
    <location>
        <begin position="35"/>
        <end position="273"/>
    </location>
</feature>
<dbReference type="EMBL" id="CP003639">
    <property type="protein sequence ID" value="AFM39265.1"/>
    <property type="molecule type" value="Genomic_DNA"/>
</dbReference>
<evidence type="ECO:0000256" key="1">
    <source>
        <dbReference type="SAM" id="MobiDB-lite"/>
    </source>
</evidence>
<dbReference type="HOGENOM" id="CLU_1018316_0_0_9"/>
<proteinExistence type="predicted"/>
<dbReference type="OrthoDB" id="2659519at2"/>
<evidence type="ECO:0000256" key="2">
    <source>
        <dbReference type="SAM" id="SignalP"/>
    </source>
</evidence>
<evidence type="ECO:0000313" key="3">
    <source>
        <dbReference type="EMBL" id="AFM39265.1"/>
    </source>
</evidence>
<keyword evidence="4" id="KW-1185">Reference proteome</keyword>
<dbReference type="PROSITE" id="PS51257">
    <property type="entry name" value="PROKAR_LIPOPROTEIN"/>
    <property type="match status" value="1"/>
</dbReference>